<feature type="compositionally biased region" description="Low complexity" evidence="1">
    <location>
        <begin position="119"/>
        <end position="138"/>
    </location>
</feature>
<evidence type="ECO:0000256" key="1">
    <source>
        <dbReference type="SAM" id="MobiDB-lite"/>
    </source>
</evidence>
<feature type="region of interest" description="Disordered" evidence="1">
    <location>
        <begin position="597"/>
        <end position="679"/>
    </location>
</feature>
<sequence>MSTPNSSLNSNPSNSMENSGDGNLSHVGTDFNGSRRLSSCFGEGGLNPLSQSSKPPPQLSPASLFLAGGKHKPGLGLGPGPGPSLGIGLGFGLNNSMEGVSGTNHAFHGSNYGNHHKNSNSNRSNTANANTGNSNTGSFPEGGLGMGRFGPKHSKNPDKMSWNCPSHQQGSRGTQNAHHAQDIFGGGLPRRDLDLGIFPHRAGNGGPHGKNPRGAGHSALGSQNKGAALDGGGHRKGQQMLHKKNNPQTSEYSHFCGELHGTHSYTGGGSRGRNGHRGQNHNRAPSMGGLVHPGLLAENLHTGGANPMQSQAEWGLGLGLGLGLGAASQQRHGGQQSGPAALYSEGVMGMGMGMGIGNLESACPGFGYPGFHFNGQFGGSDGISGASRASGASSLYRPMLSKTGGGHLGGEYCGAFPGDVHHPRVGGGGDGSIWSSGGGDYYHHHHKMKGLGCTGSSGMFTRARNGKSGQDKLETSAGKQHGGGPDAGEAHLPRAGQQRSHQADMLGSLQYGSVFGFAEEREERRLVGKQSGRRDAQTAASSSSEREEGQMEFEKMARVPFGSCISNASTDIGAGFNINFGLDLDFDRGSLWNASRDALHSPSPTSDPKTRTGHHASYTKKPEDQRGFKSGELDGKGGRFGPPVGGHLSMMEGGGASGKKEQDSSYSWDPFTGDSLIGN</sequence>
<accession>A0ABQ8P5M4</accession>
<comment type="caution">
    <text evidence="2">The sequence shown here is derived from an EMBL/GenBank/DDBJ whole genome shotgun (WGS) entry which is preliminary data.</text>
</comment>
<evidence type="ECO:0000313" key="2">
    <source>
        <dbReference type="EMBL" id="KAJ1609144.1"/>
    </source>
</evidence>
<feature type="region of interest" description="Disordered" evidence="1">
    <location>
        <begin position="459"/>
        <end position="502"/>
    </location>
</feature>
<feature type="region of interest" description="Disordered" evidence="1">
    <location>
        <begin position="1"/>
        <end position="67"/>
    </location>
</feature>
<feature type="region of interest" description="Disordered" evidence="1">
    <location>
        <begin position="102"/>
        <end position="188"/>
    </location>
</feature>
<feature type="compositionally biased region" description="Basic and acidic residues" evidence="1">
    <location>
        <begin position="525"/>
        <end position="536"/>
    </location>
</feature>
<dbReference type="EMBL" id="JAPCXB010000085">
    <property type="protein sequence ID" value="KAJ1609144.1"/>
    <property type="molecule type" value="Genomic_DNA"/>
</dbReference>
<name>A0ABQ8P5M4_9CRYT</name>
<feature type="compositionally biased region" description="Basic residues" evidence="1">
    <location>
        <begin position="234"/>
        <end position="245"/>
    </location>
</feature>
<keyword evidence="3" id="KW-1185">Reference proteome</keyword>
<organism evidence="2 3">
    <name type="scientific">Cryptosporidium canis</name>
    <dbReference type="NCBI Taxonomy" id="195482"/>
    <lineage>
        <taxon>Eukaryota</taxon>
        <taxon>Sar</taxon>
        <taxon>Alveolata</taxon>
        <taxon>Apicomplexa</taxon>
        <taxon>Conoidasida</taxon>
        <taxon>Coccidia</taxon>
        <taxon>Eucoccidiorida</taxon>
        <taxon>Eimeriorina</taxon>
        <taxon>Cryptosporidiidae</taxon>
        <taxon>Cryptosporidium</taxon>
    </lineage>
</organism>
<feature type="compositionally biased region" description="Polar residues" evidence="1">
    <location>
        <begin position="163"/>
        <end position="178"/>
    </location>
</feature>
<reference evidence="2" key="1">
    <citation type="submission" date="2022-10" db="EMBL/GenBank/DDBJ databases">
        <title>Adaptive evolution leads to modifications in subtelomeric GC content in a zoonotic Cryptosporidium species.</title>
        <authorList>
            <person name="Li J."/>
            <person name="Feng Y."/>
            <person name="Xiao L."/>
        </authorList>
    </citation>
    <scope>NUCLEOTIDE SEQUENCE</scope>
    <source>
        <strain evidence="2">25894</strain>
    </source>
</reference>
<protein>
    <submittedName>
        <fullName evidence="2">Uncharacterized protein</fullName>
    </submittedName>
</protein>
<dbReference type="Proteomes" id="UP001071777">
    <property type="component" value="Unassembled WGS sequence"/>
</dbReference>
<feature type="compositionally biased region" description="Low complexity" evidence="1">
    <location>
        <begin position="1"/>
        <end position="19"/>
    </location>
</feature>
<evidence type="ECO:0000313" key="3">
    <source>
        <dbReference type="Proteomes" id="UP001071777"/>
    </source>
</evidence>
<feature type="compositionally biased region" description="Basic and acidic residues" evidence="1">
    <location>
        <begin position="544"/>
        <end position="553"/>
    </location>
</feature>
<feature type="region of interest" description="Disordered" evidence="1">
    <location>
        <begin position="525"/>
        <end position="553"/>
    </location>
</feature>
<proteinExistence type="predicted"/>
<gene>
    <name evidence="2" type="ORF">OJ252_2278</name>
</gene>
<feature type="compositionally biased region" description="Basic and acidic residues" evidence="1">
    <location>
        <begin position="620"/>
        <end position="637"/>
    </location>
</feature>
<feature type="region of interest" description="Disordered" evidence="1">
    <location>
        <begin position="203"/>
        <end position="287"/>
    </location>
</feature>